<comment type="caution">
    <text evidence="2">The sequence shown here is derived from an EMBL/GenBank/DDBJ whole genome shotgun (WGS) entry which is preliminary data.</text>
</comment>
<proteinExistence type="inferred from homology"/>
<evidence type="ECO:0000313" key="3">
    <source>
        <dbReference type="Proteomes" id="UP000636800"/>
    </source>
</evidence>
<dbReference type="InterPro" id="IPR011256">
    <property type="entry name" value="Reg_factor_effector_dom_sf"/>
</dbReference>
<organism evidence="2 3">
    <name type="scientific">Vanilla planifolia</name>
    <name type="common">Vanilla</name>
    <dbReference type="NCBI Taxonomy" id="51239"/>
    <lineage>
        <taxon>Eukaryota</taxon>
        <taxon>Viridiplantae</taxon>
        <taxon>Streptophyta</taxon>
        <taxon>Embryophyta</taxon>
        <taxon>Tracheophyta</taxon>
        <taxon>Spermatophyta</taxon>
        <taxon>Magnoliopsida</taxon>
        <taxon>Liliopsida</taxon>
        <taxon>Asparagales</taxon>
        <taxon>Orchidaceae</taxon>
        <taxon>Vanilloideae</taxon>
        <taxon>Vanilleae</taxon>
        <taxon>Vanilla</taxon>
    </lineage>
</organism>
<dbReference type="EMBL" id="JADCNL010000001">
    <property type="protein sequence ID" value="KAG0499362.1"/>
    <property type="molecule type" value="Genomic_DNA"/>
</dbReference>
<dbReference type="Pfam" id="PF04832">
    <property type="entry name" value="SOUL"/>
    <property type="match status" value="1"/>
</dbReference>
<name>A0A835S8B7_VANPL</name>
<dbReference type="Gene3D" id="3.20.80.10">
    <property type="entry name" value="Regulatory factor, effector binding domain"/>
    <property type="match status" value="1"/>
</dbReference>
<dbReference type="OrthoDB" id="784693at2759"/>
<protein>
    <submittedName>
        <fullName evidence="2">Uncharacterized protein</fullName>
    </submittedName>
</protein>
<comment type="similarity">
    <text evidence="1">Belongs to the HEBP family.</text>
</comment>
<dbReference type="InterPro" id="IPR006917">
    <property type="entry name" value="SOUL_heme-bd"/>
</dbReference>
<evidence type="ECO:0000313" key="2">
    <source>
        <dbReference type="EMBL" id="KAG0499362.1"/>
    </source>
</evidence>
<sequence length="102" mass="11502">MASNVDCQLYKTSLSDGHNRAVDYTLSTPLRPRPHAADFRPSPLDALRVLPPTCKRIECPAFDVIDRGDGFEIRRYSSTPWMSTALIEDISFVEATREGFLQ</sequence>
<dbReference type="Proteomes" id="UP000636800">
    <property type="component" value="Chromosome 1"/>
</dbReference>
<dbReference type="SUPFAM" id="SSF55136">
    <property type="entry name" value="Probable bacterial effector-binding domain"/>
    <property type="match status" value="1"/>
</dbReference>
<reference evidence="2 3" key="1">
    <citation type="journal article" date="2020" name="Nat. Food">
        <title>A phased Vanilla planifolia genome enables genetic improvement of flavour and production.</title>
        <authorList>
            <person name="Hasing T."/>
            <person name="Tang H."/>
            <person name="Brym M."/>
            <person name="Khazi F."/>
            <person name="Huang T."/>
            <person name="Chambers A.H."/>
        </authorList>
    </citation>
    <scope>NUCLEOTIDE SEQUENCE [LARGE SCALE GENOMIC DNA]</scope>
    <source>
        <tissue evidence="2">Leaf</tissue>
    </source>
</reference>
<gene>
    <name evidence="2" type="ORF">HPP92_004053</name>
</gene>
<evidence type="ECO:0000256" key="1">
    <source>
        <dbReference type="ARBA" id="ARBA00009817"/>
    </source>
</evidence>
<dbReference type="AlphaFoldDB" id="A0A835S8B7"/>
<accession>A0A835S8B7</accession>
<keyword evidence="3" id="KW-1185">Reference proteome</keyword>